<dbReference type="RefSeq" id="WP_091585209.1">
    <property type="nucleotide sequence ID" value="NZ_FNDU01000006.1"/>
</dbReference>
<dbReference type="AlphaFoldDB" id="A0A1G8JKQ1"/>
<keyword evidence="1" id="KW-0812">Transmembrane</keyword>
<keyword evidence="1" id="KW-0472">Membrane</keyword>
<name>A0A1G8JKQ1_9BACI</name>
<proteinExistence type="predicted"/>
<evidence type="ECO:0000313" key="2">
    <source>
        <dbReference type="EMBL" id="SDI31220.1"/>
    </source>
</evidence>
<feature type="transmembrane region" description="Helical" evidence="1">
    <location>
        <begin position="12"/>
        <end position="32"/>
    </location>
</feature>
<reference evidence="2 3" key="1">
    <citation type="submission" date="2016-10" db="EMBL/GenBank/DDBJ databases">
        <authorList>
            <person name="de Groot N.N."/>
        </authorList>
    </citation>
    <scope>NUCLEOTIDE SEQUENCE [LARGE SCALE GENOMIC DNA]</scope>
    <source>
        <strain evidence="3">P4B,CCM 7963,CECT 7998,DSM 25260,IBRC-M 10614,KCTC 13821</strain>
    </source>
</reference>
<accession>A0A1G8JKQ1</accession>
<sequence>MGKYTKGQEALICGLGAGLAHLVVGFPVIYIFDTPDHIKTIVYSFGAGLGFILANEYIKKKEKETD</sequence>
<evidence type="ECO:0000313" key="3">
    <source>
        <dbReference type="Proteomes" id="UP000199017"/>
    </source>
</evidence>
<dbReference type="Proteomes" id="UP000199017">
    <property type="component" value="Unassembled WGS sequence"/>
</dbReference>
<protein>
    <submittedName>
        <fullName evidence="2">Uncharacterized protein</fullName>
    </submittedName>
</protein>
<keyword evidence="1" id="KW-1133">Transmembrane helix</keyword>
<feature type="transmembrane region" description="Helical" evidence="1">
    <location>
        <begin position="38"/>
        <end position="58"/>
    </location>
</feature>
<evidence type="ECO:0000256" key="1">
    <source>
        <dbReference type="SAM" id="Phobius"/>
    </source>
</evidence>
<gene>
    <name evidence="2" type="ORF">SAMN05216352_106217</name>
</gene>
<keyword evidence="3" id="KW-1185">Reference proteome</keyword>
<dbReference type="EMBL" id="FNDU01000006">
    <property type="protein sequence ID" value="SDI31220.1"/>
    <property type="molecule type" value="Genomic_DNA"/>
</dbReference>
<organism evidence="2 3">
    <name type="scientific">Alteribacillus bidgolensis</name>
    <dbReference type="NCBI Taxonomy" id="930129"/>
    <lineage>
        <taxon>Bacteria</taxon>
        <taxon>Bacillati</taxon>
        <taxon>Bacillota</taxon>
        <taxon>Bacilli</taxon>
        <taxon>Bacillales</taxon>
        <taxon>Bacillaceae</taxon>
        <taxon>Alteribacillus</taxon>
    </lineage>
</organism>